<dbReference type="Proteomes" id="UP000069272">
    <property type="component" value="Chromosome 3R"/>
</dbReference>
<accession>A0A182FZC4</accession>
<organism evidence="1 2">
    <name type="scientific">Anopheles albimanus</name>
    <name type="common">New world malaria mosquito</name>
    <dbReference type="NCBI Taxonomy" id="7167"/>
    <lineage>
        <taxon>Eukaryota</taxon>
        <taxon>Metazoa</taxon>
        <taxon>Ecdysozoa</taxon>
        <taxon>Arthropoda</taxon>
        <taxon>Hexapoda</taxon>
        <taxon>Insecta</taxon>
        <taxon>Pterygota</taxon>
        <taxon>Neoptera</taxon>
        <taxon>Endopterygota</taxon>
        <taxon>Diptera</taxon>
        <taxon>Nematocera</taxon>
        <taxon>Culicoidea</taxon>
        <taxon>Culicidae</taxon>
        <taxon>Anophelinae</taxon>
        <taxon>Anopheles</taxon>
    </lineage>
</organism>
<name>A0A182FZC4_ANOAL</name>
<dbReference type="EnsemblMetazoa" id="AALB014940-RA">
    <property type="protein sequence ID" value="AALB014940-PA"/>
    <property type="gene ID" value="AALB014940"/>
</dbReference>
<evidence type="ECO:0000313" key="1">
    <source>
        <dbReference type="EnsemblMetazoa" id="AALB014940-PA"/>
    </source>
</evidence>
<proteinExistence type="predicted"/>
<reference evidence="1 2" key="1">
    <citation type="journal article" date="2017" name="G3 (Bethesda)">
        <title>The Physical Genome Mapping of Anopheles albimanus Corrected Scaffold Misassemblies and Identified Interarm Rearrangements in Genus Anopheles.</title>
        <authorList>
            <person name="Artemov G.N."/>
            <person name="Peery A.N."/>
            <person name="Jiang X."/>
            <person name="Tu Z."/>
            <person name="Stegniy V.N."/>
            <person name="Sharakhova M.V."/>
            <person name="Sharakhov I.V."/>
        </authorList>
    </citation>
    <scope>NUCLEOTIDE SEQUENCE [LARGE SCALE GENOMIC DNA]</scope>
    <source>
        <strain evidence="1 2">ALBI9_A</strain>
    </source>
</reference>
<dbReference type="AlphaFoldDB" id="A0A182FZC4"/>
<dbReference type="VEuPathDB" id="VectorBase:AALB014940"/>
<sequence>MQPRWIVTAINSDFSVSIRSRIDWLASKQCTIVPLVLDT</sequence>
<protein>
    <submittedName>
        <fullName evidence="1">Uncharacterized protein</fullName>
    </submittedName>
</protein>
<reference evidence="1" key="2">
    <citation type="submission" date="2022-08" db="UniProtKB">
        <authorList>
            <consortium name="EnsemblMetazoa"/>
        </authorList>
    </citation>
    <scope>IDENTIFICATION</scope>
    <source>
        <strain evidence="1">STECLA/ALBI9_A</strain>
    </source>
</reference>
<keyword evidence="2" id="KW-1185">Reference proteome</keyword>
<evidence type="ECO:0000313" key="2">
    <source>
        <dbReference type="Proteomes" id="UP000069272"/>
    </source>
</evidence>